<proteinExistence type="predicted"/>
<dbReference type="EMBL" id="QSON01000006">
    <property type="protein sequence ID" value="RGJ03441.1"/>
    <property type="molecule type" value="Genomic_DNA"/>
</dbReference>
<comment type="caution">
    <text evidence="1">The sequence shown here is derived from an EMBL/GenBank/DDBJ whole genome shotgun (WGS) entry which is preliminary data.</text>
</comment>
<dbReference type="Pfam" id="PF20574">
    <property type="entry name" value="DUF6783"/>
    <property type="match status" value="1"/>
</dbReference>
<sequence length="85" mass="9205">MKIHSRHLPAPLRGIFAPNSVSVAHYASFIGVKSLTKCDAQLTESNFQTRSKILPGRCGRSSCPVPLTALHGPDERAGWLISALH</sequence>
<dbReference type="Proteomes" id="UP000263014">
    <property type="component" value="Unassembled WGS sequence"/>
</dbReference>
<dbReference type="InterPro" id="IPR046710">
    <property type="entry name" value="DUF6783"/>
</dbReference>
<gene>
    <name evidence="1" type="ORF">DXD79_13635</name>
</gene>
<organism evidence="1 2">
    <name type="scientific">Hungatella hathewayi</name>
    <dbReference type="NCBI Taxonomy" id="154046"/>
    <lineage>
        <taxon>Bacteria</taxon>
        <taxon>Bacillati</taxon>
        <taxon>Bacillota</taxon>
        <taxon>Clostridia</taxon>
        <taxon>Lachnospirales</taxon>
        <taxon>Lachnospiraceae</taxon>
        <taxon>Hungatella</taxon>
    </lineage>
</organism>
<accession>A0A374P7Y1</accession>
<evidence type="ECO:0000313" key="2">
    <source>
        <dbReference type="Proteomes" id="UP000263014"/>
    </source>
</evidence>
<protein>
    <submittedName>
        <fullName evidence="1">Uncharacterized protein</fullName>
    </submittedName>
</protein>
<reference evidence="1 2" key="1">
    <citation type="submission" date="2018-08" db="EMBL/GenBank/DDBJ databases">
        <title>A genome reference for cultivated species of the human gut microbiota.</title>
        <authorList>
            <person name="Zou Y."/>
            <person name="Xue W."/>
            <person name="Luo G."/>
        </authorList>
    </citation>
    <scope>NUCLEOTIDE SEQUENCE [LARGE SCALE GENOMIC DNA]</scope>
    <source>
        <strain evidence="1 2">TM09-12</strain>
    </source>
</reference>
<evidence type="ECO:0000313" key="1">
    <source>
        <dbReference type="EMBL" id="RGJ03441.1"/>
    </source>
</evidence>
<name>A0A374P7Y1_9FIRM</name>
<dbReference type="AlphaFoldDB" id="A0A374P7Y1"/>